<dbReference type="EMBL" id="CP028475">
    <property type="protein sequence ID" value="AVW91762.1"/>
    <property type="molecule type" value="Genomic_DNA"/>
</dbReference>
<dbReference type="KEGG" id="cbak:DA792_12330"/>
<reference evidence="1 2" key="1">
    <citation type="submission" date="2018-03" db="EMBL/GenBank/DDBJ databases">
        <title>The Complete Genome of Celeribacter baekdonensis strain LH4, a Thiosulfate-Oxidizing Alphaproteobacterium Isolated from Gulf of Mexico Continental Slope Sediments.</title>
        <authorList>
            <person name="Flood B.E."/>
            <person name="Bailey J.V."/>
            <person name="Leprich D."/>
        </authorList>
    </citation>
    <scope>NUCLEOTIDE SEQUENCE [LARGE SCALE GENOMIC DNA]</scope>
    <source>
        <strain evidence="1 2">LH4</strain>
    </source>
</reference>
<evidence type="ECO:0000313" key="2">
    <source>
        <dbReference type="Proteomes" id="UP000241447"/>
    </source>
</evidence>
<evidence type="ECO:0008006" key="3">
    <source>
        <dbReference type="Google" id="ProtNLM"/>
    </source>
</evidence>
<evidence type="ECO:0000313" key="1">
    <source>
        <dbReference type="EMBL" id="AVW91762.1"/>
    </source>
</evidence>
<dbReference type="Proteomes" id="UP000241447">
    <property type="component" value="Chromosome"/>
</dbReference>
<proteinExistence type="predicted"/>
<organism evidence="1 2">
    <name type="scientific">Celeribacter baekdonensis</name>
    <dbReference type="NCBI Taxonomy" id="875171"/>
    <lineage>
        <taxon>Bacteria</taxon>
        <taxon>Pseudomonadati</taxon>
        <taxon>Pseudomonadota</taxon>
        <taxon>Alphaproteobacteria</taxon>
        <taxon>Rhodobacterales</taxon>
        <taxon>Roseobacteraceae</taxon>
        <taxon>Celeribacter</taxon>
    </lineage>
</organism>
<protein>
    <recommendedName>
        <fullName evidence="3">Response regulatory domain-containing protein</fullName>
    </recommendedName>
</protein>
<dbReference type="AlphaFoldDB" id="A0A2R4M3Z0"/>
<name>A0A2R4M3Z0_9RHOB</name>
<accession>A0A2R4M3Z0</accession>
<sequence>MYHAVLNSAAPGGCQNMPHHSDATDRRSEDYGVQRAGLLIVTLTDPSASLAAETLADMRATTVASFDAAEQALQAKHYKLIVVECSQTQDAIVRGAMRIRRMLPEGSASALLVYQASEDGTIDLLRYTPQASAFAFLAARDHQLRAHVLAFLKN</sequence>
<gene>
    <name evidence="1" type="ORF">DA792_12330</name>
</gene>